<gene>
    <name evidence="4" type="ORF">HYDPIDRAFT_62363</name>
</gene>
<proteinExistence type="predicted"/>
<dbReference type="InterPro" id="IPR001680">
    <property type="entry name" value="WD40_rpt"/>
</dbReference>
<feature type="repeat" description="WD" evidence="3">
    <location>
        <begin position="4"/>
        <end position="45"/>
    </location>
</feature>
<reference evidence="4 5" key="1">
    <citation type="submission" date="2014-04" db="EMBL/GenBank/DDBJ databases">
        <title>Evolutionary Origins and Diversification of the Mycorrhizal Mutualists.</title>
        <authorList>
            <consortium name="DOE Joint Genome Institute"/>
            <consortium name="Mycorrhizal Genomics Consortium"/>
            <person name="Kohler A."/>
            <person name="Kuo A."/>
            <person name="Nagy L.G."/>
            <person name="Floudas D."/>
            <person name="Copeland A."/>
            <person name="Barry K.W."/>
            <person name="Cichocki N."/>
            <person name="Veneault-Fourrey C."/>
            <person name="LaButti K."/>
            <person name="Lindquist E.A."/>
            <person name="Lipzen A."/>
            <person name="Lundell T."/>
            <person name="Morin E."/>
            <person name="Murat C."/>
            <person name="Riley R."/>
            <person name="Ohm R."/>
            <person name="Sun H."/>
            <person name="Tunlid A."/>
            <person name="Henrissat B."/>
            <person name="Grigoriev I.V."/>
            <person name="Hibbett D.S."/>
            <person name="Martin F."/>
        </authorList>
    </citation>
    <scope>NUCLEOTIDE SEQUENCE [LARGE SCALE GENOMIC DNA]</scope>
    <source>
        <strain evidence="4 5">MD-312</strain>
    </source>
</reference>
<evidence type="ECO:0000256" key="3">
    <source>
        <dbReference type="PROSITE-ProRule" id="PRU00221"/>
    </source>
</evidence>
<keyword evidence="2" id="KW-0677">Repeat</keyword>
<feature type="non-terminal residue" evidence="4">
    <location>
        <position position="59"/>
    </location>
</feature>
<dbReference type="AlphaFoldDB" id="A0A0C9VK98"/>
<name>A0A0C9VK98_9AGAM</name>
<dbReference type="SUPFAM" id="SSF50978">
    <property type="entry name" value="WD40 repeat-like"/>
    <property type="match status" value="1"/>
</dbReference>
<accession>A0A0C9VK98</accession>
<evidence type="ECO:0000313" key="4">
    <source>
        <dbReference type="EMBL" id="KIJ57920.1"/>
    </source>
</evidence>
<dbReference type="PANTHER" id="PTHR19848:SF8">
    <property type="entry name" value="F-BOX AND WD REPEAT DOMAIN CONTAINING 7"/>
    <property type="match status" value="1"/>
</dbReference>
<dbReference type="SMART" id="SM00320">
    <property type="entry name" value="WD40"/>
    <property type="match status" value="1"/>
</dbReference>
<dbReference type="OrthoDB" id="6262491at2759"/>
<dbReference type="Gene3D" id="2.130.10.10">
    <property type="entry name" value="YVTN repeat-like/Quinoprotein amine dehydrogenase"/>
    <property type="match status" value="1"/>
</dbReference>
<protein>
    <submittedName>
        <fullName evidence="4">Uncharacterized protein</fullName>
    </submittedName>
</protein>
<dbReference type="InterPro" id="IPR015943">
    <property type="entry name" value="WD40/YVTN_repeat-like_dom_sf"/>
</dbReference>
<dbReference type="PROSITE" id="PS00678">
    <property type="entry name" value="WD_REPEATS_1"/>
    <property type="match status" value="1"/>
</dbReference>
<sequence length="59" mass="6474">LKVLEGHSKMVRAVAFFPYGRRLLSASNDETMIIWDVESGEVEKKVAGHTDSVNSIAIA</sequence>
<keyword evidence="1 3" id="KW-0853">WD repeat</keyword>
<dbReference type="HOGENOM" id="CLU_000288_57_30_1"/>
<dbReference type="PROSITE" id="PS50294">
    <property type="entry name" value="WD_REPEATS_REGION"/>
    <property type="match status" value="1"/>
</dbReference>
<evidence type="ECO:0000313" key="5">
    <source>
        <dbReference type="Proteomes" id="UP000053820"/>
    </source>
</evidence>
<dbReference type="InterPro" id="IPR036322">
    <property type="entry name" value="WD40_repeat_dom_sf"/>
</dbReference>
<dbReference type="PROSITE" id="PS50082">
    <property type="entry name" value="WD_REPEATS_2"/>
    <property type="match status" value="1"/>
</dbReference>
<evidence type="ECO:0000256" key="1">
    <source>
        <dbReference type="ARBA" id="ARBA00022574"/>
    </source>
</evidence>
<keyword evidence="5" id="KW-1185">Reference proteome</keyword>
<dbReference type="Proteomes" id="UP000053820">
    <property type="component" value="Unassembled WGS sequence"/>
</dbReference>
<dbReference type="Pfam" id="PF00400">
    <property type="entry name" value="WD40"/>
    <property type="match status" value="1"/>
</dbReference>
<dbReference type="PANTHER" id="PTHR19848">
    <property type="entry name" value="WD40 REPEAT PROTEIN"/>
    <property type="match status" value="1"/>
</dbReference>
<dbReference type="EMBL" id="KN840050">
    <property type="protein sequence ID" value="KIJ57920.1"/>
    <property type="molecule type" value="Genomic_DNA"/>
</dbReference>
<evidence type="ECO:0000256" key="2">
    <source>
        <dbReference type="ARBA" id="ARBA00022737"/>
    </source>
</evidence>
<organism evidence="4 5">
    <name type="scientific">Hydnomerulius pinastri MD-312</name>
    <dbReference type="NCBI Taxonomy" id="994086"/>
    <lineage>
        <taxon>Eukaryota</taxon>
        <taxon>Fungi</taxon>
        <taxon>Dikarya</taxon>
        <taxon>Basidiomycota</taxon>
        <taxon>Agaricomycotina</taxon>
        <taxon>Agaricomycetes</taxon>
        <taxon>Agaricomycetidae</taxon>
        <taxon>Boletales</taxon>
        <taxon>Boletales incertae sedis</taxon>
        <taxon>Leucogyrophana</taxon>
    </lineage>
</organism>
<dbReference type="InterPro" id="IPR019775">
    <property type="entry name" value="WD40_repeat_CS"/>
</dbReference>
<feature type="non-terminal residue" evidence="4">
    <location>
        <position position="1"/>
    </location>
</feature>